<dbReference type="eggNOG" id="arCOG02436">
    <property type="taxonomic scope" value="Archaea"/>
</dbReference>
<evidence type="ECO:0000313" key="2">
    <source>
        <dbReference type="EMBL" id="CAJ36831.1"/>
    </source>
</evidence>
<dbReference type="GO" id="GO:0005886">
    <property type="term" value="C:plasma membrane"/>
    <property type="evidence" value="ECO:0007669"/>
    <property type="project" value="UniProtKB-SubCell"/>
</dbReference>
<feature type="transmembrane region" description="Helical" evidence="1">
    <location>
        <begin position="185"/>
        <end position="207"/>
    </location>
</feature>
<keyword evidence="1" id="KW-0812">Transmembrane</keyword>
<feature type="transmembrane region" description="Helical" evidence="1">
    <location>
        <begin position="12"/>
        <end position="40"/>
    </location>
</feature>
<proteinExistence type="predicted"/>
<evidence type="ECO:0000256" key="1">
    <source>
        <dbReference type="SAM" id="Phobius"/>
    </source>
</evidence>
<dbReference type="PATRIC" id="fig|351160.9.peg.1446"/>
<dbReference type="STRING" id="351160.RCIX1581"/>
<dbReference type="PANTHER" id="PTHR43471">
    <property type="entry name" value="ABC TRANSPORTER PERMEASE"/>
    <property type="match status" value="1"/>
</dbReference>
<keyword evidence="3" id="KW-1185">Reference proteome</keyword>
<reference evidence="2 3" key="1">
    <citation type="journal article" date="2006" name="Science">
        <title>Genome of rice cluster I archaea -- the key methane producers in the rice rhizosphere.</title>
        <authorList>
            <person name="Erkel C."/>
            <person name="Kube M."/>
            <person name="Reinhardt R."/>
            <person name="Liesack W."/>
        </authorList>
    </citation>
    <scope>NUCLEOTIDE SEQUENCE [LARGE SCALE GENOMIC DNA]</scope>
    <source>
        <strain evidence="3">DSM 22066 / NBRC 105507 / MRE50</strain>
    </source>
</reference>
<dbReference type="AlphaFoldDB" id="Q0W462"/>
<protein>
    <recommendedName>
        <fullName evidence="4">ABC-type transport system, permease component</fullName>
    </recommendedName>
</protein>
<sequence length="275" mass="30376">MSNIFTIAMKDFYELIGNGSVITIILAFMCVIVLSSMYTLDQIRPSTEKVEVSGVMLNQLSYDIMSYGSIFAIVIGFFSMSVEKTGKALNTLVTKPVFRDTIINGKMLACMIFLMMVFCLVIAIYTAVLLILGGDAVGSALYDYVLRLPIVLIVVVLDAMFYMALSILLSILIRRPGVALLSTMVMFIFLDVIEPSVSFACNIVTILGDNGLYDHIRNFSPSTSLSSLVSSGLFDASVDIDSVLSSCWGDMTRLLLFVVILMFLCYTMFIRRDIS</sequence>
<feature type="transmembrane region" description="Helical" evidence="1">
    <location>
        <begin position="251"/>
        <end position="270"/>
    </location>
</feature>
<keyword evidence="1" id="KW-1133">Transmembrane helix</keyword>
<dbReference type="KEGG" id="rci:RCIX1581"/>
<feature type="transmembrane region" description="Helical" evidence="1">
    <location>
        <begin position="60"/>
        <end position="80"/>
    </location>
</feature>
<organism evidence="2 3">
    <name type="scientific">Methanocella arvoryzae (strain DSM 22066 / NBRC 105507 / MRE50)</name>
    <dbReference type="NCBI Taxonomy" id="351160"/>
    <lineage>
        <taxon>Archaea</taxon>
        <taxon>Methanobacteriati</taxon>
        <taxon>Methanobacteriota</taxon>
        <taxon>Stenosarchaea group</taxon>
        <taxon>Methanomicrobia</taxon>
        <taxon>Methanocellales</taxon>
        <taxon>Methanocellaceae</taxon>
        <taxon>Methanocella</taxon>
    </lineage>
</organism>
<name>Q0W462_METAR</name>
<evidence type="ECO:0008006" key="4">
    <source>
        <dbReference type="Google" id="ProtNLM"/>
    </source>
</evidence>
<accession>Q0W462</accession>
<dbReference type="GO" id="GO:0140359">
    <property type="term" value="F:ABC-type transporter activity"/>
    <property type="evidence" value="ECO:0007669"/>
    <property type="project" value="InterPro"/>
</dbReference>
<evidence type="ECO:0000313" key="3">
    <source>
        <dbReference type="Proteomes" id="UP000000663"/>
    </source>
</evidence>
<keyword evidence="1" id="KW-0472">Membrane</keyword>
<dbReference type="PANTHER" id="PTHR43471:SF14">
    <property type="entry name" value="ABC-2 TYPE TRANSPORT SYSTEM PERMEASE PROTEIN"/>
    <property type="match status" value="1"/>
</dbReference>
<gene>
    <name evidence="2" type="ORF">RCIX1581</name>
</gene>
<feature type="transmembrane region" description="Helical" evidence="1">
    <location>
        <begin position="144"/>
        <end position="173"/>
    </location>
</feature>
<dbReference type="Proteomes" id="UP000000663">
    <property type="component" value="Chromosome"/>
</dbReference>
<dbReference type="Pfam" id="PF12679">
    <property type="entry name" value="ABC2_membrane_2"/>
    <property type="match status" value="1"/>
</dbReference>
<feature type="transmembrane region" description="Helical" evidence="1">
    <location>
        <begin position="108"/>
        <end position="132"/>
    </location>
</feature>
<dbReference type="EMBL" id="AM114193">
    <property type="protein sequence ID" value="CAJ36831.1"/>
    <property type="molecule type" value="Genomic_DNA"/>
</dbReference>